<dbReference type="Proteomes" id="UP000298390">
    <property type="component" value="Unassembled WGS sequence"/>
</dbReference>
<feature type="signal peptide" evidence="2">
    <location>
        <begin position="1"/>
        <end position="22"/>
    </location>
</feature>
<feature type="region of interest" description="Disordered" evidence="1">
    <location>
        <begin position="38"/>
        <end position="96"/>
    </location>
</feature>
<evidence type="ECO:0000313" key="3">
    <source>
        <dbReference type="EMBL" id="TFY52568.1"/>
    </source>
</evidence>
<reference evidence="3 4" key="1">
    <citation type="submission" date="2019-01" db="EMBL/GenBank/DDBJ databases">
        <title>Genome sequencing of the rare red list fungi Fomitopsis rosea.</title>
        <authorList>
            <person name="Buettner E."/>
            <person name="Kellner H."/>
        </authorList>
    </citation>
    <scope>NUCLEOTIDE SEQUENCE [LARGE SCALE GENOMIC DNA]</scope>
    <source>
        <strain evidence="3 4">DSM 105464</strain>
    </source>
</reference>
<evidence type="ECO:0000256" key="2">
    <source>
        <dbReference type="SAM" id="SignalP"/>
    </source>
</evidence>
<proteinExistence type="predicted"/>
<dbReference type="EMBL" id="SEKV01000954">
    <property type="protein sequence ID" value="TFY52568.1"/>
    <property type="molecule type" value="Genomic_DNA"/>
</dbReference>
<evidence type="ECO:0000313" key="4">
    <source>
        <dbReference type="Proteomes" id="UP000298390"/>
    </source>
</evidence>
<keyword evidence="2" id="KW-0732">Signal</keyword>
<dbReference type="AlphaFoldDB" id="A0A4Y9XS31"/>
<comment type="caution">
    <text evidence="3">The sequence shown here is derived from an EMBL/GenBank/DDBJ whole genome shotgun (WGS) entry which is preliminary data.</text>
</comment>
<feature type="chain" id="PRO_5021413206" evidence="2">
    <location>
        <begin position="23"/>
        <end position="96"/>
    </location>
</feature>
<name>A0A4Y9XS31_9APHY</name>
<protein>
    <submittedName>
        <fullName evidence="3">Uncharacterized protein</fullName>
    </submittedName>
</protein>
<gene>
    <name evidence="3" type="ORF">EVJ58_g9942</name>
</gene>
<accession>A0A4Y9XS31</accession>
<sequence length="96" mass="10442">MKGPSFLLVLIILLGALLMATARPVPMEGVRQKKALRQFQMKRGQPGTPVRRLHARASPSPSPRPSPSPSRKYVAPASRTAEPPRPANPDLLGVWS</sequence>
<organism evidence="3 4">
    <name type="scientific">Rhodofomes roseus</name>
    <dbReference type="NCBI Taxonomy" id="34475"/>
    <lineage>
        <taxon>Eukaryota</taxon>
        <taxon>Fungi</taxon>
        <taxon>Dikarya</taxon>
        <taxon>Basidiomycota</taxon>
        <taxon>Agaricomycotina</taxon>
        <taxon>Agaricomycetes</taxon>
        <taxon>Polyporales</taxon>
        <taxon>Rhodofomes</taxon>
    </lineage>
</organism>
<evidence type="ECO:0000256" key="1">
    <source>
        <dbReference type="SAM" id="MobiDB-lite"/>
    </source>
</evidence>